<dbReference type="InterPro" id="IPR021848">
    <property type="entry name" value="HODM_asu-like"/>
</dbReference>
<dbReference type="EMBL" id="JAWDJO010000094">
    <property type="protein sequence ID" value="KAL1894276.1"/>
    <property type="molecule type" value="Genomic_DNA"/>
</dbReference>
<reference evidence="1 2" key="1">
    <citation type="journal article" date="2024" name="IMA Fungus">
        <title>IMA Genome - F19 : A genome assembly and annotation guide to empower mycologists, including annotated draft genome sequences of Ceratocystis pirilliformis, Diaporthe australafricana, Fusarium ophioides, Paecilomyces lecythidis, and Sporothrix stenoceras.</title>
        <authorList>
            <person name="Aylward J."/>
            <person name="Wilson A.M."/>
            <person name="Visagie C.M."/>
            <person name="Spraker J."/>
            <person name="Barnes I."/>
            <person name="Buitendag C."/>
            <person name="Ceriani C."/>
            <person name="Del Mar Angel L."/>
            <person name="du Plessis D."/>
            <person name="Fuchs T."/>
            <person name="Gasser K."/>
            <person name="Kramer D."/>
            <person name="Li W."/>
            <person name="Munsamy K."/>
            <person name="Piso A."/>
            <person name="Price J.L."/>
            <person name="Sonnekus B."/>
            <person name="Thomas C."/>
            <person name="van der Nest A."/>
            <person name="van Dijk A."/>
            <person name="van Heerden A."/>
            <person name="van Vuuren N."/>
            <person name="Yilmaz N."/>
            <person name="Duong T.A."/>
            <person name="van der Merwe N.A."/>
            <person name="Wingfield M.J."/>
            <person name="Wingfield B.D."/>
        </authorList>
    </citation>
    <scope>NUCLEOTIDE SEQUENCE [LARGE SCALE GENOMIC DNA]</scope>
    <source>
        <strain evidence="1 2">CMW 12675</strain>
    </source>
</reference>
<dbReference type="Pfam" id="PF11927">
    <property type="entry name" value="HODM_asu-like"/>
    <property type="match status" value="2"/>
</dbReference>
<evidence type="ECO:0000313" key="2">
    <source>
        <dbReference type="Proteomes" id="UP001583280"/>
    </source>
</evidence>
<proteinExistence type="predicted"/>
<organism evidence="1 2">
    <name type="scientific">Ceratocystis pirilliformis</name>
    <dbReference type="NCBI Taxonomy" id="259994"/>
    <lineage>
        <taxon>Eukaryota</taxon>
        <taxon>Fungi</taxon>
        <taxon>Dikarya</taxon>
        <taxon>Ascomycota</taxon>
        <taxon>Pezizomycotina</taxon>
        <taxon>Sordariomycetes</taxon>
        <taxon>Hypocreomycetidae</taxon>
        <taxon>Microascales</taxon>
        <taxon>Ceratocystidaceae</taxon>
        <taxon>Ceratocystis</taxon>
    </lineage>
</organism>
<gene>
    <name evidence="1" type="ORF">Cpir12675_003757</name>
</gene>
<protein>
    <submittedName>
        <fullName evidence="1">Uncharacterized protein</fullName>
    </submittedName>
</protein>
<name>A0ABR3Z0W8_9PEZI</name>
<evidence type="ECO:0000313" key="1">
    <source>
        <dbReference type="EMBL" id="KAL1894276.1"/>
    </source>
</evidence>
<sequence length="234" mass="26874">MAIERDSPSNLICMYREYTERIAIRKAIIEEFPEKSHGYMHKGVDSIHEIYSYLTETYLPARAILFDPRAILRALGEIVQEDLFLPKQDPENSPHRLVAFVCCCSSGFDPSEKLGLSLRDIHAPVPSYDKIGASMERFFSRLETGKNVKRTKEINCETSFARIERQTLSRLPRIDTVMFFFKTYLYPLRDIKAEGLGPKLAESIEGLKAGNSPGMWKYKGSIRWGKSVCEYMRS</sequence>
<keyword evidence="2" id="KW-1185">Reference proteome</keyword>
<comment type="caution">
    <text evidence="1">The sequence shown here is derived from an EMBL/GenBank/DDBJ whole genome shotgun (WGS) entry which is preliminary data.</text>
</comment>
<dbReference type="Proteomes" id="UP001583280">
    <property type="component" value="Unassembled WGS sequence"/>
</dbReference>
<accession>A0ABR3Z0W8</accession>